<gene>
    <name evidence="2" type="ordered locus">Isova_1983</name>
</gene>
<name>F6FXJ2_ISOV2</name>
<evidence type="ECO:0000256" key="1">
    <source>
        <dbReference type="SAM" id="MobiDB-lite"/>
    </source>
</evidence>
<reference evidence="2 3" key="1">
    <citation type="submission" date="2011-05" db="EMBL/GenBank/DDBJ databases">
        <title>Complete sequence of Isoptericola variabilis 225.</title>
        <authorList>
            <consortium name="US DOE Joint Genome Institute"/>
            <person name="Lucas S."/>
            <person name="Han J."/>
            <person name="Lapidus A."/>
            <person name="Cheng J.-F."/>
            <person name="Goodwin L."/>
            <person name="Pitluck S."/>
            <person name="Peters L."/>
            <person name="Mikhailova N."/>
            <person name="Zeytun A."/>
            <person name="Han C."/>
            <person name="Tapia R."/>
            <person name="Land M."/>
            <person name="Hauser L."/>
            <person name="Kyrpides N."/>
            <person name="Ivanova N."/>
            <person name="Pagani I."/>
            <person name="Siebers A."/>
            <person name="Allgaier M."/>
            <person name="Thelen M."/>
            <person name="Hugenholtz P."/>
            <person name="Gladden J."/>
            <person name="Woyke T."/>
        </authorList>
    </citation>
    <scope>NUCLEOTIDE SEQUENCE [LARGE SCALE GENOMIC DNA]</scope>
    <source>
        <strain evidence="3">225</strain>
    </source>
</reference>
<feature type="region of interest" description="Disordered" evidence="1">
    <location>
        <begin position="26"/>
        <end position="68"/>
    </location>
</feature>
<dbReference type="Proteomes" id="UP000009236">
    <property type="component" value="Chromosome"/>
</dbReference>
<evidence type="ECO:0000313" key="2">
    <source>
        <dbReference type="EMBL" id="AEG44720.1"/>
    </source>
</evidence>
<dbReference type="STRING" id="743718.Isova_1983"/>
<organism evidence="3">
    <name type="scientific">Isoptericola variabilis (strain 225)</name>
    <dbReference type="NCBI Taxonomy" id="743718"/>
    <lineage>
        <taxon>Bacteria</taxon>
        <taxon>Bacillati</taxon>
        <taxon>Actinomycetota</taxon>
        <taxon>Actinomycetes</taxon>
        <taxon>Micrococcales</taxon>
        <taxon>Promicromonosporaceae</taxon>
        <taxon>Isoptericola</taxon>
    </lineage>
</organism>
<accession>F6FXJ2</accession>
<dbReference type="AlphaFoldDB" id="F6FXJ2"/>
<dbReference type="RefSeq" id="WP_013839111.1">
    <property type="nucleotide sequence ID" value="NC_015588.1"/>
</dbReference>
<protein>
    <submittedName>
        <fullName evidence="2">Uncharacterized protein</fullName>
    </submittedName>
</protein>
<proteinExistence type="predicted"/>
<feature type="compositionally biased region" description="Basic and acidic residues" evidence="1">
    <location>
        <begin position="26"/>
        <end position="35"/>
    </location>
</feature>
<evidence type="ECO:0000313" key="3">
    <source>
        <dbReference type="Proteomes" id="UP000009236"/>
    </source>
</evidence>
<sequence length="68" mass="7370">MHPDLYAVVHRQHEAEIAAAAERRRQVAERSEEIARGSPPSARMPARRPPRVPASRGGPAGCAHGALR</sequence>
<keyword evidence="3" id="KW-1185">Reference proteome</keyword>
<dbReference type="KEGG" id="iva:Isova_1983"/>
<dbReference type="HOGENOM" id="CLU_2788301_0_0_11"/>
<dbReference type="EMBL" id="CP002810">
    <property type="protein sequence ID" value="AEG44720.1"/>
    <property type="molecule type" value="Genomic_DNA"/>
</dbReference>